<protein>
    <submittedName>
        <fullName evidence="1">Uncharacterized protein</fullName>
    </submittedName>
</protein>
<comment type="caution">
    <text evidence="1">The sequence shown here is derived from an EMBL/GenBank/DDBJ whole genome shotgun (WGS) entry which is preliminary data.</text>
</comment>
<gene>
    <name evidence="1" type="ORF">EC604_27435</name>
</gene>
<reference evidence="1 2" key="1">
    <citation type="journal article" date="2019" name="J. Ind. Microbiol. Biotechnol.">
        <title>Paenibacillus amylolyticus 27C64 has a diverse set of carbohydrate-active enzymes and complete pectin deconstruction system.</title>
        <authorList>
            <person name="Keggi C."/>
            <person name="Doran-Peterson J."/>
        </authorList>
    </citation>
    <scope>NUCLEOTIDE SEQUENCE [LARGE SCALE GENOMIC DNA]</scope>
    <source>
        <strain evidence="1 2">27C64</strain>
    </source>
</reference>
<name>A0A5M9X0X1_PAEAM</name>
<evidence type="ECO:0000313" key="1">
    <source>
        <dbReference type="EMBL" id="KAA8787570.1"/>
    </source>
</evidence>
<organism evidence="1 2">
    <name type="scientific">Paenibacillus amylolyticus</name>
    <dbReference type="NCBI Taxonomy" id="1451"/>
    <lineage>
        <taxon>Bacteria</taxon>
        <taxon>Bacillati</taxon>
        <taxon>Bacillota</taxon>
        <taxon>Bacilli</taxon>
        <taxon>Bacillales</taxon>
        <taxon>Paenibacillaceae</taxon>
        <taxon>Paenibacillus</taxon>
    </lineage>
</organism>
<dbReference type="RefSeq" id="WP_123067203.1">
    <property type="nucleotide sequence ID" value="NZ_RIAS01000025.1"/>
</dbReference>
<proteinExistence type="predicted"/>
<dbReference type="AlphaFoldDB" id="A0A5M9X0X1"/>
<evidence type="ECO:0000313" key="2">
    <source>
        <dbReference type="Proteomes" id="UP000323664"/>
    </source>
</evidence>
<dbReference type="Proteomes" id="UP000323664">
    <property type="component" value="Unassembled WGS sequence"/>
</dbReference>
<dbReference type="OrthoDB" id="2087346at2"/>
<sequence>MDTLEVIEQTSEYVDVKHPVIVINGNPLDIYLDQYYPDHHFLGLVPTVTEWISFKEELDLLLTRYYSEQENAILPILMCPDDTNLMCTVIVAEVTKNDKEVIWSKIGMDMSELGIPFNYELIGTTVNWLDLIPELRFDKKIYFEALKEIYKPKDELR</sequence>
<dbReference type="EMBL" id="RIAS01000025">
    <property type="protein sequence ID" value="KAA8787570.1"/>
    <property type="molecule type" value="Genomic_DNA"/>
</dbReference>
<accession>A0A5M9X0X1</accession>